<evidence type="ECO:0000256" key="10">
    <source>
        <dbReference type="RuleBase" id="RU003431"/>
    </source>
</evidence>
<dbReference type="Gene3D" id="3.40.50.2300">
    <property type="match status" value="1"/>
</dbReference>
<keyword evidence="6" id="KW-0472">Membrane</keyword>
<dbReference type="InterPro" id="IPR001245">
    <property type="entry name" value="Ser-Thr/Tyr_kinase_cat_dom"/>
</dbReference>
<dbReference type="Pfam" id="PF01094">
    <property type="entry name" value="ANF_receptor"/>
    <property type="match status" value="1"/>
</dbReference>
<dbReference type="PANTHER" id="PTHR11920">
    <property type="entry name" value="GUANYLYL CYCLASE"/>
    <property type="match status" value="1"/>
</dbReference>
<dbReference type="InterPro" id="IPR018297">
    <property type="entry name" value="A/G_cyclase_CS"/>
</dbReference>
<sequence length="1034" mass="117874">MFLIDVKHFKLNMDMKIFIYLYIHNKNMKSMKSSYMALLAELDDLSSFHGENIKTPMFFICLPAIVIANFTENNNSTLYEDSLKISLLSSVKNGKGKHYAGAFLLALHDVNNNSKILPNHTMEYLFADTNDTYHSLKAMLWMDDNKTTAFVGPEGTCATEAAVASAMNLPMIAHKCHDSKLPKQGRLRRTFISIQPTTSKISKFIISLLKKFEWKILTMMIENTKEWNETAKIYVFLGDSHALIDFVRLINNKTKGISNGIQGFQIHFDENGEAEGNYTVLGLTETSKKKFEFKPVGFFQRSSSRNEFPEYINKKGVKIYWVNGKAPKDQPDCGFDNERCQYKPDWRTGTICSLLAAVVFVASIFICRHYLYEQKLARLLWKIEYKDIVLVNSVDEIIPPSRPKRKSHTSWRFLLSSDEPERTTLLGSSNTDGSGSFSSHRQVHVGSYKGTIVCIKRIYKKNVDINRTLKKQLQLRKELHHDNINRFIGACIDQPNMLIVTKYCTRGSLYDILQNEDLNLDDMFIASLVTDLIKGMAFIHESEIVSHGNLKSTNCVVDSRWVLQITDFGLQQLTSRESPLKMDEDKRYKSLLWKAPEQLRELSLTATNIQKCDVYSFAIIMYEMLSKQGPWGNIELSAKEIVQKVISGSNNTLFRPDISKLKCEDFVTQCMEDCLSENPDLRPEFKYIRYRLKPMQCGLKANIFDNMLAIMEKYANNLEALVAERTEQLSEEKKMTDNLLYRMLPRSVANGLKKGLSVPPETYNSVTLYFSDIVGFTALSAQSTPMQVIDMLNDLYTCFDAILGYYDVYKVETIGDAYMVVSGLPIRNGDMHAGEIASMSLHLLRAIKEFKIAHKPNETLKLRIGIHSGPCVAGVVGLKMPRYTLFGDTVNTASRMETNGVALKIHCSKECRDILQKLGGYTLSERGFVSMKGKGDQFTYFLEEENTFQRTKRIETLKQQQSLHGSRLNLDNKCVEIKSTSEDNSTCVSKYKQTMQNGYACELSNIQKLQQFPFENIPISDTSVKCANQKETTY</sequence>
<dbReference type="SMART" id="SM00044">
    <property type="entry name" value="CYCc"/>
    <property type="match status" value="1"/>
</dbReference>
<keyword evidence="5" id="KW-1133">Transmembrane helix</keyword>
<dbReference type="Proteomes" id="UP001217089">
    <property type="component" value="Unassembled WGS sequence"/>
</dbReference>
<dbReference type="InterPro" id="IPR050401">
    <property type="entry name" value="Cyclic_nucleotide_synthase"/>
</dbReference>
<name>A0ABQ9FQC8_TEGGR</name>
<comment type="caution">
    <text evidence="13">The sequence shown here is derived from an EMBL/GenBank/DDBJ whole genome shotgun (WGS) entry which is preliminary data.</text>
</comment>
<feature type="domain" description="Guanylate cyclase" evidence="12">
    <location>
        <begin position="767"/>
        <end position="897"/>
    </location>
</feature>
<protein>
    <recommendedName>
        <fullName evidence="2 10">Guanylate cyclase</fullName>
        <ecNumber evidence="2 10">4.6.1.2</ecNumber>
    </recommendedName>
</protein>
<dbReference type="PROSITE" id="PS50011">
    <property type="entry name" value="PROTEIN_KINASE_DOM"/>
    <property type="match status" value="1"/>
</dbReference>
<dbReference type="Gene3D" id="1.10.510.10">
    <property type="entry name" value="Transferase(Phosphotransferase) domain 1"/>
    <property type="match status" value="1"/>
</dbReference>
<dbReference type="SUPFAM" id="SSF53822">
    <property type="entry name" value="Periplasmic binding protein-like I"/>
    <property type="match status" value="2"/>
</dbReference>
<dbReference type="CDD" id="cd07302">
    <property type="entry name" value="CHD"/>
    <property type="match status" value="1"/>
</dbReference>
<accession>A0ABQ9FQC8</accession>
<evidence type="ECO:0000256" key="9">
    <source>
        <dbReference type="RuleBase" id="RU000405"/>
    </source>
</evidence>
<dbReference type="SUPFAM" id="SSF55073">
    <property type="entry name" value="Nucleotide cyclase"/>
    <property type="match status" value="1"/>
</dbReference>
<dbReference type="Gene3D" id="3.30.70.1230">
    <property type="entry name" value="Nucleotide cyclase"/>
    <property type="match status" value="1"/>
</dbReference>
<keyword evidence="7 9" id="KW-0456">Lyase</keyword>
<feature type="domain" description="Protein kinase" evidence="11">
    <location>
        <begin position="426"/>
        <end position="696"/>
    </location>
</feature>
<evidence type="ECO:0000256" key="1">
    <source>
        <dbReference type="ARBA" id="ARBA00004479"/>
    </source>
</evidence>
<dbReference type="EMBL" id="JARBDR010000214">
    <property type="protein sequence ID" value="KAJ8318356.1"/>
    <property type="molecule type" value="Genomic_DNA"/>
</dbReference>
<evidence type="ECO:0000256" key="3">
    <source>
        <dbReference type="ARBA" id="ARBA00022692"/>
    </source>
</evidence>
<dbReference type="Gene3D" id="6.10.250.780">
    <property type="match status" value="1"/>
</dbReference>
<gene>
    <name evidence="13" type="ORF">KUTeg_003447</name>
</gene>
<evidence type="ECO:0000256" key="7">
    <source>
        <dbReference type="ARBA" id="ARBA00023239"/>
    </source>
</evidence>
<evidence type="ECO:0000256" key="8">
    <source>
        <dbReference type="ARBA" id="ARBA00023293"/>
    </source>
</evidence>
<comment type="catalytic activity">
    <reaction evidence="10">
        <text>GTP = 3',5'-cyclic GMP + diphosphate</text>
        <dbReference type="Rhea" id="RHEA:13665"/>
        <dbReference type="ChEBI" id="CHEBI:33019"/>
        <dbReference type="ChEBI" id="CHEBI:37565"/>
        <dbReference type="ChEBI" id="CHEBI:57746"/>
        <dbReference type="EC" id="4.6.1.2"/>
    </reaction>
</comment>
<dbReference type="InterPro" id="IPR000719">
    <property type="entry name" value="Prot_kinase_dom"/>
</dbReference>
<keyword evidence="8 10" id="KW-0141">cGMP biosynthesis</keyword>
<dbReference type="Pfam" id="PF07714">
    <property type="entry name" value="PK_Tyr_Ser-Thr"/>
    <property type="match status" value="1"/>
</dbReference>
<dbReference type="InterPro" id="IPR001828">
    <property type="entry name" value="ANF_lig-bd_rcpt"/>
</dbReference>
<keyword evidence="14" id="KW-1185">Reference proteome</keyword>
<dbReference type="PROSITE" id="PS50125">
    <property type="entry name" value="GUANYLATE_CYCLASE_2"/>
    <property type="match status" value="1"/>
</dbReference>
<keyword evidence="3" id="KW-0812">Transmembrane</keyword>
<evidence type="ECO:0000256" key="4">
    <source>
        <dbReference type="ARBA" id="ARBA00022741"/>
    </source>
</evidence>
<evidence type="ECO:0000256" key="5">
    <source>
        <dbReference type="ARBA" id="ARBA00022989"/>
    </source>
</evidence>
<evidence type="ECO:0000256" key="2">
    <source>
        <dbReference type="ARBA" id="ARBA00012202"/>
    </source>
</evidence>
<dbReference type="Pfam" id="PF00211">
    <property type="entry name" value="Guanylate_cyc"/>
    <property type="match status" value="1"/>
</dbReference>
<dbReference type="SUPFAM" id="SSF56112">
    <property type="entry name" value="Protein kinase-like (PK-like)"/>
    <property type="match status" value="1"/>
</dbReference>
<comment type="similarity">
    <text evidence="9">Belongs to the adenylyl cyclase class-4/guanylyl cyclase family.</text>
</comment>
<organism evidence="13 14">
    <name type="scientific">Tegillarca granosa</name>
    <name type="common">Malaysian cockle</name>
    <name type="synonym">Anadara granosa</name>
    <dbReference type="NCBI Taxonomy" id="220873"/>
    <lineage>
        <taxon>Eukaryota</taxon>
        <taxon>Metazoa</taxon>
        <taxon>Spiralia</taxon>
        <taxon>Lophotrochozoa</taxon>
        <taxon>Mollusca</taxon>
        <taxon>Bivalvia</taxon>
        <taxon>Autobranchia</taxon>
        <taxon>Pteriomorphia</taxon>
        <taxon>Arcoida</taxon>
        <taxon>Arcoidea</taxon>
        <taxon>Arcidae</taxon>
        <taxon>Tegillarca</taxon>
    </lineage>
</organism>
<evidence type="ECO:0000313" key="13">
    <source>
        <dbReference type="EMBL" id="KAJ8318356.1"/>
    </source>
</evidence>
<reference evidence="13 14" key="1">
    <citation type="submission" date="2022-12" db="EMBL/GenBank/DDBJ databases">
        <title>Chromosome-level genome of Tegillarca granosa.</title>
        <authorList>
            <person name="Kim J."/>
        </authorList>
    </citation>
    <scope>NUCLEOTIDE SEQUENCE [LARGE SCALE GENOMIC DNA]</scope>
    <source>
        <strain evidence="13">Teg-2019</strain>
        <tissue evidence="13">Adductor muscle</tissue>
    </source>
</reference>
<comment type="subcellular location">
    <subcellularLocation>
        <location evidence="1">Membrane</location>
        <topology evidence="1">Single-pass type I membrane protein</topology>
    </subcellularLocation>
</comment>
<dbReference type="InterPro" id="IPR001054">
    <property type="entry name" value="A/G_cyclase"/>
</dbReference>
<dbReference type="InterPro" id="IPR011009">
    <property type="entry name" value="Kinase-like_dom_sf"/>
</dbReference>
<dbReference type="InterPro" id="IPR029787">
    <property type="entry name" value="Nucleotide_cyclase"/>
</dbReference>
<dbReference type="PANTHER" id="PTHR11920:SF501">
    <property type="entry name" value="GUANYLATE CYCLASE 32E"/>
    <property type="match status" value="1"/>
</dbReference>
<proteinExistence type="inferred from homology"/>
<dbReference type="PROSITE" id="PS00452">
    <property type="entry name" value="GUANYLATE_CYCLASE_1"/>
    <property type="match status" value="1"/>
</dbReference>
<dbReference type="InterPro" id="IPR028082">
    <property type="entry name" value="Peripla_BP_I"/>
</dbReference>
<evidence type="ECO:0000256" key="6">
    <source>
        <dbReference type="ARBA" id="ARBA00023136"/>
    </source>
</evidence>
<evidence type="ECO:0000313" key="14">
    <source>
        <dbReference type="Proteomes" id="UP001217089"/>
    </source>
</evidence>
<keyword evidence="4" id="KW-0547">Nucleotide-binding</keyword>
<evidence type="ECO:0000259" key="12">
    <source>
        <dbReference type="PROSITE" id="PS50125"/>
    </source>
</evidence>
<dbReference type="EC" id="4.6.1.2" evidence="2 10"/>
<evidence type="ECO:0000259" key="11">
    <source>
        <dbReference type="PROSITE" id="PS50011"/>
    </source>
</evidence>